<evidence type="ECO:0000256" key="3">
    <source>
        <dbReference type="PROSITE-ProRule" id="PRU00023"/>
    </source>
</evidence>
<dbReference type="Pfam" id="PF12796">
    <property type="entry name" value="Ank_2"/>
    <property type="match status" value="3"/>
</dbReference>
<accession>A0ABY2HI09</accession>
<dbReference type="PANTHER" id="PTHR24123:SF33">
    <property type="entry name" value="PROTEIN HOS4"/>
    <property type="match status" value="1"/>
</dbReference>
<proteinExistence type="predicted"/>
<dbReference type="SUPFAM" id="SSF48403">
    <property type="entry name" value="Ankyrin repeat"/>
    <property type="match status" value="2"/>
</dbReference>
<feature type="repeat" description="ANK" evidence="3">
    <location>
        <begin position="1074"/>
        <end position="1098"/>
    </location>
</feature>
<dbReference type="PROSITE" id="PS50088">
    <property type="entry name" value="ANK_REPEAT"/>
    <property type="match status" value="9"/>
</dbReference>
<dbReference type="SUPFAM" id="SSF52540">
    <property type="entry name" value="P-loop containing nucleoside triphosphate hydrolases"/>
    <property type="match status" value="1"/>
</dbReference>
<dbReference type="Pfam" id="PF22939">
    <property type="entry name" value="WHD_GPIID"/>
    <property type="match status" value="1"/>
</dbReference>
<keyword evidence="2 3" id="KW-0040">ANK repeat</keyword>
<dbReference type="GeneID" id="300573690"/>
<dbReference type="InterPro" id="IPR035994">
    <property type="entry name" value="Nucleoside_phosphorylase_sf"/>
</dbReference>
<dbReference type="PRINTS" id="PR01415">
    <property type="entry name" value="ANKYRIN"/>
</dbReference>
<protein>
    <submittedName>
        <fullName evidence="6">Ankyrin repeat domain-containing protein 50</fullName>
    </submittedName>
</protein>
<dbReference type="Proteomes" id="UP001642720">
    <property type="component" value="Unassembled WGS sequence"/>
</dbReference>
<reference evidence="6 7" key="1">
    <citation type="submission" date="2018-01" db="EMBL/GenBank/DDBJ databases">
        <title>Genome characterization of the sugarcane-associated fungus Trichoderma ghanense CCMA-1212 and their application in lignocelulose bioconversion.</title>
        <authorList>
            <person name="Steindorff A.S."/>
            <person name="Mendes T.D."/>
            <person name="Vilela E.S.D."/>
            <person name="Rodrigues D.S."/>
            <person name="Formighieri E.F."/>
            <person name="Melo I.S."/>
            <person name="Favaro L.C.L."/>
        </authorList>
    </citation>
    <scope>NUCLEOTIDE SEQUENCE [LARGE SCALE GENOMIC DNA]</scope>
    <source>
        <strain evidence="6 7">CCMA-1212</strain>
    </source>
</reference>
<dbReference type="SUPFAM" id="SSF53167">
    <property type="entry name" value="Purine and uridine phosphorylases"/>
    <property type="match status" value="1"/>
</dbReference>
<organism evidence="6 7">
    <name type="scientific">Trichoderma ghanense</name>
    <dbReference type="NCBI Taxonomy" id="65468"/>
    <lineage>
        <taxon>Eukaryota</taxon>
        <taxon>Fungi</taxon>
        <taxon>Dikarya</taxon>
        <taxon>Ascomycota</taxon>
        <taxon>Pezizomycotina</taxon>
        <taxon>Sordariomycetes</taxon>
        <taxon>Hypocreomycetidae</taxon>
        <taxon>Hypocreales</taxon>
        <taxon>Hypocreaceae</taxon>
        <taxon>Trichoderma</taxon>
    </lineage>
</organism>
<dbReference type="SMART" id="SM00248">
    <property type="entry name" value="ANK"/>
    <property type="match status" value="12"/>
</dbReference>
<evidence type="ECO:0000313" key="6">
    <source>
        <dbReference type="EMBL" id="TFB06478.1"/>
    </source>
</evidence>
<keyword evidence="7" id="KW-1185">Reference proteome</keyword>
<feature type="repeat" description="ANK" evidence="3">
    <location>
        <begin position="909"/>
        <end position="941"/>
    </location>
</feature>
<dbReference type="Gene3D" id="3.40.50.300">
    <property type="entry name" value="P-loop containing nucleotide triphosphate hydrolases"/>
    <property type="match status" value="1"/>
</dbReference>
<dbReference type="Pfam" id="PF24883">
    <property type="entry name" value="NPHP3_N"/>
    <property type="match status" value="1"/>
</dbReference>
<feature type="domain" description="Nephrocystin 3-like N-terminal" evidence="5">
    <location>
        <begin position="409"/>
        <end position="572"/>
    </location>
</feature>
<feature type="repeat" description="ANK" evidence="3">
    <location>
        <begin position="976"/>
        <end position="1008"/>
    </location>
</feature>
<feature type="repeat" description="ANK" evidence="3">
    <location>
        <begin position="1209"/>
        <end position="1241"/>
    </location>
</feature>
<evidence type="ECO:0000259" key="5">
    <source>
        <dbReference type="Pfam" id="PF24883"/>
    </source>
</evidence>
<dbReference type="EMBL" id="PPTA01000002">
    <property type="protein sequence ID" value="TFB06478.1"/>
    <property type="molecule type" value="Genomic_DNA"/>
</dbReference>
<feature type="repeat" description="ANK" evidence="3">
    <location>
        <begin position="1176"/>
        <end position="1208"/>
    </location>
</feature>
<dbReference type="InterPro" id="IPR056884">
    <property type="entry name" value="NPHP3-like_N"/>
</dbReference>
<dbReference type="InterPro" id="IPR002110">
    <property type="entry name" value="Ankyrin_rpt"/>
</dbReference>
<evidence type="ECO:0000256" key="2">
    <source>
        <dbReference type="ARBA" id="ARBA00023043"/>
    </source>
</evidence>
<keyword evidence="1" id="KW-0677">Repeat</keyword>
<comment type="caution">
    <text evidence="6">The sequence shown here is derived from an EMBL/GenBank/DDBJ whole genome shotgun (WGS) entry which is preliminary data.</text>
</comment>
<dbReference type="PANTHER" id="PTHR24123">
    <property type="entry name" value="ANKYRIN REPEAT-CONTAINING"/>
    <property type="match status" value="1"/>
</dbReference>
<dbReference type="InterPro" id="IPR036770">
    <property type="entry name" value="Ankyrin_rpt-contain_sf"/>
</dbReference>
<evidence type="ECO:0000313" key="7">
    <source>
        <dbReference type="Proteomes" id="UP001642720"/>
    </source>
</evidence>
<feature type="domain" description="GPI inositol-deacylase winged helix" evidence="4">
    <location>
        <begin position="688"/>
        <end position="769"/>
    </location>
</feature>
<feature type="repeat" description="ANK" evidence="3">
    <location>
        <begin position="1109"/>
        <end position="1141"/>
    </location>
</feature>
<dbReference type="Pfam" id="PF13637">
    <property type="entry name" value="Ank_4"/>
    <property type="match status" value="1"/>
</dbReference>
<evidence type="ECO:0000259" key="4">
    <source>
        <dbReference type="Pfam" id="PF22939"/>
    </source>
</evidence>
<dbReference type="InterPro" id="IPR054471">
    <property type="entry name" value="GPIID_WHD"/>
</dbReference>
<dbReference type="Pfam" id="PF00023">
    <property type="entry name" value="Ank"/>
    <property type="match status" value="1"/>
</dbReference>
<name>A0ABY2HI09_9HYPO</name>
<dbReference type="PROSITE" id="PS50297">
    <property type="entry name" value="ANK_REP_REGION"/>
    <property type="match status" value="8"/>
</dbReference>
<dbReference type="InterPro" id="IPR027417">
    <property type="entry name" value="P-loop_NTPase"/>
</dbReference>
<dbReference type="Gene3D" id="1.25.40.20">
    <property type="entry name" value="Ankyrin repeat-containing domain"/>
    <property type="match status" value="4"/>
</dbReference>
<feature type="repeat" description="ANK" evidence="3">
    <location>
        <begin position="943"/>
        <end position="975"/>
    </location>
</feature>
<dbReference type="InterPro" id="IPR051165">
    <property type="entry name" value="Multifunctional_ANK_Repeat"/>
</dbReference>
<gene>
    <name evidence="6" type="ORF">CCMA1212_001826</name>
</gene>
<evidence type="ECO:0000256" key="1">
    <source>
        <dbReference type="ARBA" id="ARBA00022737"/>
    </source>
</evidence>
<sequence>MQAPDNIGKPPKSFSYTDYSVGWICALPKELAAAQAMLDAEHPDLPRLESDHNTYTLGSIGNHNVVIACLPSGQLGTASAANVLTQMTNTFPSIRFGLMVGIGGGVPPRVRLGDIVVSRPSNTFPGVVQWDLGKSEEAGFKLTGALNNPPKVLLTALSKLEANHDVKGSKMLTYMAEMEEKYPNMVGKYTWSPHLKDPLFEPYQSTRAPGLWPSIAVIIYEMLLVLFRLLSGRDEPTGKDMPSMSDPDSDDWKPRGVKIHYGLIASGNQVIKDSAVRDQINRGLGGEVLCFEMEAAGLMNNFPCIVIRGICDYADAQKNKDWQEYAAALAAAFTKELLQHVHSTDVANEQPIKELLLQQVHDIVNDTKAKIDHVDSHIHEVEAERILEWLTTDEHGKQHTKHTITRKKGTSEWILKTKEFQSWLDGSNRTLLCHGMPGSGKTIITSVVINHLTTRNGGDPTIGIAYLYCTYKRERVQTTEQLLASVLGQLARGRDPFPASTKKLYDQHKTHQTEPSREQLVAAIEAVANLCSKVYMVIDAIDEGHLPSIRQFVRVLFELQASCNMSIFATSRSIPEITQWFEGVKSSILEIRARSSDITKYLETEMQDSSTNVIEDNPEIQQEVKAVISKAADGMFLLAHLYLELLRDKTNVNDIRTQLQSFRVDAGVRSEGVLTKAYERVFERLTEQKPGFKDLALKVLLWLTFAKRELTTSELRHGVAMQKGMKTIGQDHLPNLKDIGRVCVGLVTIDEKSGIIQLVHYTAYEFLVRVQTSWFPKAESVLFGACITYLSFTDFESGFCETDDEYEKRQKRFPLCNYAASHWGDHVPKGVKPSKELLDFLHSTAKVDASVQAQYAVKHYSSHSNYSQEVPRGVTGLHLAAHFGLTGLARVLLEGRDKCRCSPNSTDSDNQTPLLWAARKGHEEVAKLLIDSNASLEVRDKDQSATPLIWAARNCHESVVRLLLERGSELNARDRFKRTPLSLAAHYKHESIIQLLLREGGVIHPKDEAGKVKLLATRLEHHKVIEMLFGHEYRLASGGNGKDGMIPYTAENCSEMTLQRVLNGDDSIYETDQQGRTLLSRAAERGDAQIVEMLIKTGIADINARDREHGETPLIWAARKGHGGIVKLLLEAGADVNVQERREGETALTLSIENRHEATIRALIDRGADVNNRDHTNHTPLHTASWQGSVPVMQMLLGRKVNVNARNNDGQTPLFSACAFGHIDLVRMLLDAGADIEAKDEDGRTPLFFAAALGHSDIVELLLQKGANVGARNNYGRTAMFAAIGSGEMKVVDLLLDASHVDDVHRADEEGIRPIDWAEENGHKGIIRLLHHRAKTFYIGV</sequence>
<dbReference type="RefSeq" id="XP_073562679.1">
    <property type="nucleotide sequence ID" value="XM_073699240.1"/>
</dbReference>
<feature type="repeat" description="ANK" evidence="3">
    <location>
        <begin position="1242"/>
        <end position="1274"/>
    </location>
</feature>
<dbReference type="Gene3D" id="3.40.50.1580">
    <property type="entry name" value="Nucleoside phosphorylase domain"/>
    <property type="match status" value="1"/>
</dbReference>
<feature type="repeat" description="ANK" evidence="3">
    <location>
        <begin position="1143"/>
        <end position="1175"/>
    </location>
</feature>